<dbReference type="OrthoDB" id="1646957at2"/>
<protein>
    <recommendedName>
        <fullName evidence="3">Antitoxin</fullName>
    </recommendedName>
</protein>
<evidence type="ECO:0000313" key="1">
    <source>
        <dbReference type="EMBL" id="GCD12637.1"/>
    </source>
</evidence>
<keyword evidence="2" id="KW-1185">Reference proteome</keyword>
<dbReference type="Proteomes" id="UP000287872">
    <property type="component" value="Unassembled WGS sequence"/>
</dbReference>
<evidence type="ECO:0008006" key="3">
    <source>
        <dbReference type="Google" id="ProtNLM"/>
    </source>
</evidence>
<dbReference type="AlphaFoldDB" id="A0A401USX4"/>
<accession>A0A401USX4</accession>
<reference evidence="1 2" key="1">
    <citation type="submission" date="2018-11" db="EMBL/GenBank/DDBJ databases">
        <title>Genome sequencing and assembly of Clostridium tagluense strain A121.</title>
        <authorList>
            <person name="Murakami T."/>
            <person name="Segawa T."/>
            <person name="Shcherbakova V.A."/>
            <person name="Mori H."/>
            <person name="Yoshimura Y."/>
        </authorList>
    </citation>
    <scope>NUCLEOTIDE SEQUENCE [LARGE SCALE GENOMIC DNA]</scope>
    <source>
        <strain evidence="1 2">A121</strain>
    </source>
</reference>
<evidence type="ECO:0000313" key="2">
    <source>
        <dbReference type="Proteomes" id="UP000287872"/>
    </source>
</evidence>
<dbReference type="EMBL" id="BHYK01000037">
    <property type="protein sequence ID" value="GCD12637.1"/>
    <property type="molecule type" value="Genomic_DNA"/>
</dbReference>
<dbReference type="RefSeq" id="WP_125005480.1">
    <property type="nucleotide sequence ID" value="NZ_BHYK01000037.1"/>
</dbReference>
<sequence>MKIANLKDLMVGLSDFKKQLSEIVSNKMTKIIVKNNEPVSIILPYEDYLKMTGDIEEGQGIIRGTGQDITLVNGVQIMVVVETGVDGISADSIAIKTYIKMKTTKQYKLHYTLKLGSPNVDQTYTIEEQVQMMNERNIENE</sequence>
<name>A0A401USX4_9CLOT</name>
<organism evidence="1 2">
    <name type="scientific">Clostridium tagluense</name>
    <dbReference type="NCBI Taxonomy" id="360422"/>
    <lineage>
        <taxon>Bacteria</taxon>
        <taxon>Bacillati</taxon>
        <taxon>Bacillota</taxon>
        <taxon>Clostridia</taxon>
        <taxon>Eubacteriales</taxon>
        <taxon>Clostridiaceae</taxon>
        <taxon>Clostridium</taxon>
    </lineage>
</organism>
<gene>
    <name evidence="1" type="ORF">Ctaglu_42600</name>
</gene>
<proteinExistence type="predicted"/>
<comment type="caution">
    <text evidence="1">The sequence shown here is derived from an EMBL/GenBank/DDBJ whole genome shotgun (WGS) entry which is preliminary data.</text>
</comment>